<sequence length="435" mass="48286">MRTLSLVDCIELKFSGNILKNAICFGDCDNDGLNELILGNSSGELAIFRDERCICASSELGTIAALAVGDLLNIGRNVLVVVNIEGWCHIFDVETEINSYQKQDEVDGPLQCLPIDYCLIWPFHSQRIPPNTKTLHVGDINQDGLTEMIVGLTDRVLRTYQWRIEPQSDYPDDKHLSKSDEREDDTKSDISEAYEGRLIGLNKWEFANQIGSVALHKVDQVCSIIVGQPGGTVTQISERKRPASIGTNVASAGSTLFADNETLSGSQNSKPPSSQDHVSVIRNESPSDNILIQYHPLDVKHMQNPNISTEVTGNVVSSDGKECHSYGVATVDGTIIIARDNVIERSVQVDNQILSLHQVNGKVLACSWNGDTYLIDRKDEVRFHFEDSVAAFVAGSYAMQDDNFTSEHKLFNRNCLVYVTFQERVYVYPVDIPCK</sequence>
<dbReference type="PANTHER" id="PTHR16317">
    <property type="entry name" value="INTEGRIN ALPHA REPEAT DOMAIN-CONTAINING"/>
    <property type="match status" value="1"/>
</dbReference>
<dbReference type="GO" id="GO:0032006">
    <property type="term" value="P:regulation of TOR signaling"/>
    <property type="evidence" value="ECO:0007669"/>
    <property type="project" value="TreeGrafter"/>
</dbReference>
<keyword evidence="3" id="KW-1185">Reference proteome</keyword>
<dbReference type="EMBL" id="CAJVCH010569992">
    <property type="protein sequence ID" value="CAG7833710.1"/>
    <property type="molecule type" value="Genomic_DNA"/>
</dbReference>
<accession>A0A8J2LGJ6</accession>
<evidence type="ECO:0000313" key="2">
    <source>
        <dbReference type="EMBL" id="CAG7833710.1"/>
    </source>
</evidence>
<dbReference type="PANTHER" id="PTHR16317:SF1">
    <property type="entry name" value="KICSTOR COMPLEX PROTEIN ITFG2"/>
    <property type="match status" value="1"/>
</dbReference>
<feature type="region of interest" description="Disordered" evidence="1">
    <location>
        <begin position="260"/>
        <end position="280"/>
    </location>
</feature>
<comment type="caution">
    <text evidence="2">The sequence shown here is derived from an EMBL/GenBank/DDBJ whole genome shotgun (WGS) entry which is preliminary data.</text>
</comment>
<feature type="compositionally biased region" description="Polar residues" evidence="1">
    <location>
        <begin position="261"/>
        <end position="280"/>
    </location>
</feature>
<evidence type="ECO:0000313" key="3">
    <source>
        <dbReference type="Proteomes" id="UP000708208"/>
    </source>
</evidence>
<evidence type="ECO:0000256" key="1">
    <source>
        <dbReference type="SAM" id="MobiDB-lite"/>
    </source>
</evidence>
<gene>
    <name evidence="2" type="ORF">AFUS01_LOCUS43303</name>
</gene>
<dbReference type="Pfam" id="PF15907">
    <property type="entry name" value="Itfg2"/>
    <property type="match status" value="1"/>
</dbReference>
<reference evidence="2" key="1">
    <citation type="submission" date="2021-06" db="EMBL/GenBank/DDBJ databases">
        <authorList>
            <person name="Hodson N. C."/>
            <person name="Mongue J. A."/>
            <person name="Jaron S. K."/>
        </authorList>
    </citation>
    <scope>NUCLEOTIDE SEQUENCE</scope>
</reference>
<name>A0A8J2LGJ6_9HEXA</name>
<organism evidence="2 3">
    <name type="scientific">Allacma fusca</name>
    <dbReference type="NCBI Taxonomy" id="39272"/>
    <lineage>
        <taxon>Eukaryota</taxon>
        <taxon>Metazoa</taxon>
        <taxon>Ecdysozoa</taxon>
        <taxon>Arthropoda</taxon>
        <taxon>Hexapoda</taxon>
        <taxon>Collembola</taxon>
        <taxon>Symphypleona</taxon>
        <taxon>Sminthuridae</taxon>
        <taxon>Allacma</taxon>
    </lineage>
</organism>
<dbReference type="OrthoDB" id="9996127at2759"/>
<dbReference type="AlphaFoldDB" id="A0A8J2LGJ6"/>
<dbReference type="InterPro" id="IPR031793">
    <property type="entry name" value="KICSTOR_ITFG2"/>
</dbReference>
<proteinExistence type="predicted"/>
<feature type="compositionally biased region" description="Basic and acidic residues" evidence="1">
    <location>
        <begin position="171"/>
        <end position="189"/>
    </location>
</feature>
<protein>
    <submittedName>
        <fullName evidence="2">Uncharacterized protein</fullName>
    </submittedName>
</protein>
<feature type="region of interest" description="Disordered" evidence="1">
    <location>
        <begin position="169"/>
        <end position="189"/>
    </location>
</feature>
<dbReference type="Proteomes" id="UP000708208">
    <property type="component" value="Unassembled WGS sequence"/>
</dbReference>